<comment type="caution">
    <text evidence="2">The sequence shown here is derived from an EMBL/GenBank/DDBJ whole genome shotgun (WGS) entry which is preliminary data.</text>
</comment>
<feature type="compositionally biased region" description="Basic and acidic residues" evidence="1">
    <location>
        <begin position="118"/>
        <end position="131"/>
    </location>
</feature>
<sequence length="145" mass="16093">VTDVDFMTTNFNTVQNMQKSTSSDVASVTSQLLKRPRGITTKFSKQATSPPLVKVEPATIILTPITPINLSSGSIQNQKGKGKLSDLALNCLEPVAINNTQDRRTRVEDTPDEEDEDNLKFLHEQKVEEVHKKTKSGRVSKKSKK</sequence>
<dbReference type="Proteomes" id="UP000789901">
    <property type="component" value="Unassembled WGS sequence"/>
</dbReference>
<feature type="non-terminal residue" evidence="2">
    <location>
        <position position="1"/>
    </location>
</feature>
<keyword evidence="3" id="KW-1185">Reference proteome</keyword>
<protein>
    <submittedName>
        <fullName evidence="2">28747_t:CDS:1</fullName>
    </submittedName>
</protein>
<accession>A0ABN7US83</accession>
<proteinExistence type="predicted"/>
<feature type="region of interest" description="Disordered" evidence="1">
    <location>
        <begin position="100"/>
        <end position="145"/>
    </location>
</feature>
<dbReference type="EMBL" id="CAJVQB010005443">
    <property type="protein sequence ID" value="CAG8661981.1"/>
    <property type="molecule type" value="Genomic_DNA"/>
</dbReference>
<feature type="compositionally biased region" description="Basic residues" evidence="1">
    <location>
        <begin position="132"/>
        <end position="145"/>
    </location>
</feature>
<gene>
    <name evidence="2" type="ORF">GMARGA_LOCUS9931</name>
</gene>
<organism evidence="2 3">
    <name type="scientific">Gigaspora margarita</name>
    <dbReference type="NCBI Taxonomy" id="4874"/>
    <lineage>
        <taxon>Eukaryota</taxon>
        <taxon>Fungi</taxon>
        <taxon>Fungi incertae sedis</taxon>
        <taxon>Mucoromycota</taxon>
        <taxon>Glomeromycotina</taxon>
        <taxon>Glomeromycetes</taxon>
        <taxon>Diversisporales</taxon>
        <taxon>Gigasporaceae</taxon>
        <taxon>Gigaspora</taxon>
    </lineage>
</organism>
<evidence type="ECO:0000313" key="2">
    <source>
        <dbReference type="EMBL" id="CAG8661981.1"/>
    </source>
</evidence>
<reference evidence="2 3" key="1">
    <citation type="submission" date="2021-06" db="EMBL/GenBank/DDBJ databases">
        <authorList>
            <person name="Kallberg Y."/>
            <person name="Tangrot J."/>
            <person name="Rosling A."/>
        </authorList>
    </citation>
    <scope>NUCLEOTIDE SEQUENCE [LARGE SCALE GENOMIC DNA]</scope>
    <source>
        <strain evidence="2 3">120-4 pot B 10/14</strain>
    </source>
</reference>
<name>A0ABN7US83_GIGMA</name>
<evidence type="ECO:0000256" key="1">
    <source>
        <dbReference type="SAM" id="MobiDB-lite"/>
    </source>
</evidence>
<evidence type="ECO:0000313" key="3">
    <source>
        <dbReference type="Proteomes" id="UP000789901"/>
    </source>
</evidence>